<dbReference type="InterPro" id="IPR001568">
    <property type="entry name" value="RNase_T2-like"/>
</dbReference>
<gene>
    <name evidence="4" type="ORF">EDC45_1921</name>
</gene>
<dbReference type="RefSeq" id="WP_133545813.1">
    <property type="nucleotide sequence ID" value="NZ_SNYQ01000010.1"/>
</dbReference>
<evidence type="ECO:0000256" key="1">
    <source>
        <dbReference type="ARBA" id="ARBA00007469"/>
    </source>
</evidence>
<keyword evidence="3" id="KW-0472">Membrane</keyword>
<evidence type="ECO:0000313" key="4">
    <source>
        <dbReference type="EMBL" id="TDQ56516.1"/>
    </source>
</evidence>
<evidence type="ECO:0000256" key="2">
    <source>
        <dbReference type="RuleBase" id="RU004328"/>
    </source>
</evidence>
<dbReference type="PROSITE" id="PS00530">
    <property type="entry name" value="RNASE_T2_1"/>
    <property type="match status" value="1"/>
</dbReference>
<evidence type="ECO:0000256" key="3">
    <source>
        <dbReference type="SAM" id="Phobius"/>
    </source>
</evidence>
<feature type="transmembrane region" description="Helical" evidence="3">
    <location>
        <begin position="6"/>
        <end position="26"/>
    </location>
</feature>
<dbReference type="PROSITE" id="PS00531">
    <property type="entry name" value="RNASE_T2_2"/>
    <property type="match status" value="1"/>
</dbReference>
<dbReference type="PANTHER" id="PTHR11240">
    <property type="entry name" value="RIBONUCLEASE T2"/>
    <property type="match status" value="1"/>
</dbReference>
<keyword evidence="5" id="KW-1185">Reference proteome</keyword>
<dbReference type="EMBL" id="SNYQ01000010">
    <property type="protein sequence ID" value="TDQ56516.1"/>
    <property type="molecule type" value="Genomic_DNA"/>
</dbReference>
<dbReference type="InterPro" id="IPR033130">
    <property type="entry name" value="RNase_T2_His_AS_2"/>
</dbReference>
<dbReference type="OrthoDB" id="4720638at2"/>
<dbReference type="GO" id="GO:0033897">
    <property type="term" value="F:ribonuclease T2 activity"/>
    <property type="evidence" value="ECO:0007669"/>
    <property type="project" value="InterPro"/>
</dbReference>
<keyword evidence="3" id="KW-0812">Transmembrane</keyword>
<accession>A0A4R6VA61</accession>
<dbReference type="PANTHER" id="PTHR11240:SF22">
    <property type="entry name" value="RIBONUCLEASE T2"/>
    <property type="match status" value="1"/>
</dbReference>
<proteinExistence type="inferred from homology"/>
<reference evidence="4 5" key="1">
    <citation type="submission" date="2019-03" db="EMBL/GenBank/DDBJ databases">
        <title>Genomic Encyclopedia of Type Strains, Phase IV (KMG-IV): sequencing the most valuable type-strain genomes for metagenomic binning, comparative biology and taxonomic classification.</title>
        <authorList>
            <person name="Goeker M."/>
        </authorList>
    </citation>
    <scope>NUCLEOTIDE SEQUENCE [LARGE SCALE GENOMIC DNA]</scope>
    <source>
        <strain evidence="4 5">DSM 28403</strain>
    </source>
</reference>
<comment type="similarity">
    <text evidence="1 2">Belongs to the RNase T2 family.</text>
</comment>
<keyword evidence="3" id="KW-1133">Transmembrane helix</keyword>
<name>A0A4R6VA61_9PAST</name>
<dbReference type="Pfam" id="PF00445">
    <property type="entry name" value="Ribonuclease_T2"/>
    <property type="match status" value="1"/>
</dbReference>
<comment type="caution">
    <text evidence="4">The sequence shown here is derived from an EMBL/GenBank/DDBJ whole genome shotgun (WGS) entry which is preliminary data.</text>
</comment>
<dbReference type="InterPro" id="IPR036430">
    <property type="entry name" value="RNase_T2-like_sf"/>
</dbReference>
<protein>
    <submittedName>
        <fullName evidence="4">Ribonuclease T2</fullName>
    </submittedName>
</protein>
<dbReference type="AlphaFoldDB" id="A0A4R6VA61"/>
<dbReference type="Proteomes" id="UP000295657">
    <property type="component" value="Unassembled WGS sequence"/>
</dbReference>
<dbReference type="GO" id="GO:0003723">
    <property type="term" value="F:RNA binding"/>
    <property type="evidence" value="ECO:0007669"/>
    <property type="project" value="InterPro"/>
</dbReference>
<sequence>MNQKQIFQLSLFVVFVFMLILAGWFYSGQYKDKAQAASVSAQKEKAEEARAQAVRDKERGYDYIMAEDNLGQNKKAKVDYYMLALSWSPAFCETQRKRYGDNLPDSLQRQCGSENTFGWVIHGLWPQSKTARKAEDHPRFCQGDLPPVEHSLIEKYLAQSPSENLLQGQWEKHGACAFNSAEDYFSKQRELYGQLNLPTKTADRKNLFTWLKKNNPRLKGIYLKATRNELFICYDLRWKIISCPK</sequence>
<dbReference type="InterPro" id="IPR018188">
    <property type="entry name" value="RNase_T2_His_AS_1"/>
</dbReference>
<dbReference type="Gene3D" id="3.90.730.10">
    <property type="entry name" value="Ribonuclease T2-like"/>
    <property type="match status" value="1"/>
</dbReference>
<evidence type="ECO:0000313" key="5">
    <source>
        <dbReference type="Proteomes" id="UP000295657"/>
    </source>
</evidence>
<organism evidence="4 5">
    <name type="scientific">Mesocricetibacter intestinalis</name>
    <dbReference type="NCBI Taxonomy" id="1521930"/>
    <lineage>
        <taxon>Bacteria</taxon>
        <taxon>Pseudomonadati</taxon>
        <taxon>Pseudomonadota</taxon>
        <taxon>Gammaproteobacteria</taxon>
        <taxon>Pasteurellales</taxon>
        <taxon>Pasteurellaceae</taxon>
        <taxon>Mesocricetibacter</taxon>
    </lineage>
</organism>
<dbReference type="SUPFAM" id="SSF55895">
    <property type="entry name" value="Ribonuclease Rh-like"/>
    <property type="match status" value="1"/>
</dbReference>
<dbReference type="GO" id="GO:0006401">
    <property type="term" value="P:RNA catabolic process"/>
    <property type="evidence" value="ECO:0007669"/>
    <property type="project" value="TreeGrafter"/>
</dbReference>